<proteinExistence type="predicted"/>
<protein>
    <recommendedName>
        <fullName evidence="4">Tafazzin</fullName>
    </recommendedName>
</protein>
<evidence type="ECO:0008006" key="4">
    <source>
        <dbReference type="Google" id="ProtNLM"/>
    </source>
</evidence>
<feature type="compositionally biased region" description="Polar residues" evidence="1">
    <location>
        <begin position="256"/>
        <end position="267"/>
    </location>
</feature>
<keyword evidence="3" id="KW-1185">Reference proteome</keyword>
<dbReference type="OrthoDB" id="193467at2759"/>
<accession>A0A0D1XXM9</accession>
<dbReference type="EMBL" id="KN847522">
    <property type="protein sequence ID" value="KIV92981.1"/>
    <property type="molecule type" value="Genomic_DNA"/>
</dbReference>
<dbReference type="VEuPathDB" id="FungiDB:PV10_04231"/>
<gene>
    <name evidence="2" type="ORF">PV10_04231</name>
</gene>
<dbReference type="HOGENOM" id="CLU_032824_0_0_1"/>
<evidence type="ECO:0000256" key="1">
    <source>
        <dbReference type="SAM" id="MobiDB-lite"/>
    </source>
</evidence>
<evidence type="ECO:0000313" key="3">
    <source>
        <dbReference type="Proteomes" id="UP000054302"/>
    </source>
</evidence>
<feature type="compositionally biased region" description="Low complexity" evidence="1">
    <location>
        <begin position="9"/>
        <end position="30"/>
    </location>
</feature>
<feature type="compositionally biased region" description="Pro residues" evidence="1">
    <location>
        <begin position="79"/>
        <end position="88"/>
    </location>
</feature>
<dbReference type="RefSeq" id="XP_016224555.1">
    <property type="nucleotide sequence ID" value="XM_016368767.1"/>
</dbReference>
<feature type="compositionally biased region" description="Acidic residues" evidence="1">
    <location>
        <begin position="273"/>
        <end position="286"/>
    </location>
</feature>
<sequence length="543" mass="60136">MPKKYHQKSLLTKPQPSSPPSLSSSRPSPSHQTEPSPRSVNDLIRESRRTQLRNEAQRNPPTPSLITSVPPSVRAVLDLPPPPPPPEPRLGLHGPARTRRIPGPPPPRSWLVHSIHAPDKYKSPIIVDGSNGRRVQVRTSNLPGGSFPPSTSLQHLILTKIASQWAWHAENDADWLYTLPSNLKQTLLSYLSVYNEAPINPLRLLFPEDATPEYNDRDEVHRLDMGNALGLWTSMKGLERDLFTKNLLSSNNNNNPEISQAKITSSETPDHWDADDDSDNDNDNGEDSAATSYRYELGTVSTLKTRHNFANLKHLSLAISPFNVKAASWASLLTVAGELGTLTSLSLAYWPQPTFTPNAASTRITVRAFGQSVVYGGSNMYTAHDDDWREAAGILRTLSRSLYCLRWLDLTGCGDWYAALLWSPQPMALGSELSAENIGPEWNGGWRGLEELVLRAGWKPVSPPSLSSTAVAAAVAGSSVTVVEPAWNVEHERMVYRYNQERQRLSDIHTRAREVANHLRRIRKAAGGRWIEVDCGDAPTLSD</sequence>
<dbReference type="GeneID" id="27322076"/>
<organism evidence="2 3">
    <name type="scientific">Exophiala mesophila</name>
    <name type="common">Black yeast-like fungus</name>
    <dbReference type="NCBI Taxonomy" id="212818"/>
    <lineage>
        <taxon>Eukaryota</taxon>
        <taxon>Fungi</taxon>
        <taxon>Dikarya</taxon>
        <taxon>Ascomycota</taxon>
        <taxon>Pezizomycotina</taxon>
        <taxon>Eurotiomycetes</taxon>
        <taxon>Chaetothyriomycetidae</taxon>
        <taxon>Chaetothyriales</taxon>
        <taxon>Herpotrichiellaceae</taxon>
        <taxon>Exophiala</taxon>
    </lineage>
</organism>
<dbReference type="AlphaFoldDB" id="A0A0D1XXM9"/>
<feature type="compositionally biased region" description="Polar residues" evidence="1">
    <location>
        <begin position="53"/>
        <end position="70"/>
    </location>
</feature>
<dbReference type="Proteomes" id="UP000054302">
    <property type="component" value="Unassembled WGS sequence"/>
</dbReference>
<evidence type="ECO:0000313" key="2">
    <source>
        <dbReference type="EMBL" id="KIV92981.1"/>
    </source>
</evidence>
<dbReference type="STRING" id="212818.A0A0D1XXM9"/>
<reference evidence="2 3" key="1">
    <citation type="submission" date="2015-01" db="EMBL/GenBank/DDBJ databases">
        <title>The Genome Sequence of Exophiala mesophila CBS40295.</title>
        <authorList>
            <consortium name="The Broad Institute Genomics Platform"/>
            <person name="Cuomo C."/>
            <person name="de Hoog S."/>
            <person name="Gorbushina A."/>
            <person name="Stielow B."/>
            <person name="Teixiera M."/>
            <person name="Abouelleil A."/>
            <person name="Chapman S.B."/>
            <person name="Priest M."/>
            <person name="Young S.K."/>
            <person name="Wortman J."/>
            <person name="Nusbaum C."/>
            <person name="Birren B."/>
        </authorList>
    </citation>
    <scope>NUCLEOTIDE SEQUENCE [LARGE SCALE GENOMIC DNA]</scope>
    <source>
        <strain evidence="2 3">CBS 40295</strain>
    </source>
</reference>
<dbReference type="OMA" id="GTNYYSH"/>
<name>A0A0D1XXM9_EXOME</name>
<feature type="region of interest" description="Disordered" evidence="1">
    <location>
        <begin position="1"/>
        <end position="106"/>
    </location>
</feature>
<feature type="region of interest" description="Disordered" evidence="1">
    <location>
        <begin position="249"/>
        <end position="289"/>
    </location>
</feature>